<accession>A0A448X6Q4</accession>
<comment type="caution">
    <text evidence="2">The sequence shown here is derived from an EMBL/GenBank/DDBJ whole genome shotgun (WGS) entry which is preliminary data.</text>
</comment>
<sequence>MPQPYNMAPHDQLSLGISHKPNVAMTDFAIKSTSECLRADGLSPPPQTVDAAGASHPIESSRAARVTNLENSHLPLGLALSPTRNTSSPRFLIVKSDDHLLGIHLSTSLRGTPVHVSREHE</sequence>
<dbReference type="EMBL" id="CAAALY010102867">
    <property type="protein sequence ID" value="VEL29408.1"/>
    <property type="molecule type" value="Genomic_DNA"/>
</dbReference>
<proteinExistence type="predicted"/>
<evidence type="ECO:0000313" key="2">
    <source>
        <dbReference type="EMBL" id="VEL29408.1"/>
    </source>
</evidence>
<evidence type="ECO:0000313" key="3">
    <source>
        <dbReference type="Proteomes" id="UP000784294"/>
    </source>
</evidence>
<name>A0A448X6Q4_9PLAT</name>
<keyword evidence="3" id="KW-1185">Reference proteome</keyword>
<dbReference type="Proteomes" id="UP000784294">
    <property type="component" value="Unassembled WGS sequence"/>
</dbReference>
<gene>
    <name evidence="2" type="ORF">PXEA_LOCUS22848</name>
</gene>
<evidence type="ECO:0000256" key="1">
    <source>
        <dbReference type="SAM" id="MobiDB-lite"/>
    </source>
</evidence>
<feature type="non-terminal residue" evidence="2">
    <location>
        <position position="1"/>
    </location>
</feature>
<protein>
    <submittedName>
        <fullName evidence="2">Uncharacterized protein</fullName>
    </submittedName>
</protein>
<feature type="region of interest" description="Disordered" evidence="1">
    <location>
        <begin position="39"/>
        <end position="58"/>
    </location>
</feature>
<organism evidence="2 3">
    <name type="scientific">Protopolystoma xenopodis</name>
    <dbReference type="NCBI Taxonomy" id="117903"/>
    <lineage>
        <taxon>Eukaryota</taxon>
        <taxon>Metazoa</taxon>
        <taxon>Spiralia</taxon>
        <taxon>Lophotrochozoa</taxon>
        <taxon>Platyhelminthes</taxon>
        <taxon>Monogenea</taxon>
        <taxon>Polyopisthocotylea</taxon>
        <taxon>Polystomatidea</taxon>
        <taxon>Polystomatidae</taxon>
        <taxon>Protopolystoma</taxon>
    </lineage>
</organism>
<reference evidence="2" key="1">
    <citation type="submission" date="2018-11" db="EMBL/GenBank/DDBJ databases">
        <authorList>
            <consortium name="Pathogen Informatics"/>
        </authorList>
    </citation>
    <scope>NUCLEOTIDE SEQUENCE</scope>
</reference>
<dbReference type="AlphaFoldDB" id="A0A448X6Q4"/>